<feature type="compositionally biased region" description="Polar residues" evidence="1">
    <location>
        <begin position="27"/>
        <end position="47"/>
    </location>
</feature>
<protein>
    <submittedName>
        <fullName evidence="2">Coat protein</fullName>
    </submittedName>
</protein>
<proteinExistence type="predicted"/>
<reference evidence="2" key="1">
    <citation type="submission" date="2017-03" db="EMBL/GenBank/DDBJ databases">
        <title>Molecular detection of plant viruses.</title>
        <authorList>
            <person name="Fattouh F.A."/>
            <person name="Awade E.E."/>
            <person name="Fathy R.M."/>
        </authorList>
    </citation>
    <scope>NUCLEOTIDE SEQUENCE</scope>
    <source>
        <strain evidence="2">5</strain>
    </source>
</reference>
<name>A0A2H4R3T1_AMV</name>
<evidence type="ECO:0000256" key="1">
    <source>
        <dbReference type="SAM" id="MobiDB-lite"/>
    </source>
</evidence>
<organism evidence="2">
    <name type="scientific">Alfalfa mosaic virus</name>
    <name type="common">AMV</name>
    <dbReference type="NCBI Taxonomy" id="12321"/>
    <lineage>
        <taxon>Viruses</taxon>
        <taxon>Riboviria</taxon>
        <taxon>Orthornavirae</taxon>
        <taxon>Kitrinoviricota</taxon>
        <taxon>Alsuviricetes</taxon>
        <taxon>Martellivirales</taxon>
        <taxon>Bromoviridae</taxon>
        <taxon>Alfamovirus</taxon>
    </lineage>
</organism>
<sequence length="221" mass="24784">MSSSQKKAGGKVETLSKKEKPKINLRKAQQSKPPTLNVPVTKSSKSRLPQKGYGIGMLEIPLILHSRNGWELLKTSSNPNYLIGREKRLEDLNSCMGLPCATAHTLLCRHVTNVETTRERAVAHGNPMQEFPQGAFRANEKVGFELVFTVSTHAGMQNQIFQQFYAVALCLDFHDVPEGSKNPSYRFNEVWIERKEFSRAGPPRSLIMVGLFTDADDLDLQ</sequence>
<dbReference type="EMBL" id="KY700830">
    <property type="protein sequence ID" value="ATY38887.1"/>
    <property type="molecule type" value="Genomic_RNA"/>
</dbReference>
<accession>A0A2H4R3T1</accession>
<evidence type="ECO:0000313" key="2">
    <source>
        <dbReference type="EMBL" id="ATY38887.1"/>
    </source>
</evidence>
<keyword evidence="2" id="KW-0167">Capsid protein</keyword>
<feature type="region of interest" description="Disordered" evidence="1">
    <location>
        <begin position="1"/>
        <end position="47"/>
    </location>
</feature>
<keyword evidence="2" id="KW-0946">Virion</keyword>
<dbReference type="GO" id="GO:0019028">
    <property type="term" value="C:viral capsid"/>
    <property type="evidence" value="ECO:0007669"/>
    <property type="project" value="UniProtKB-KW"/>
</dbReference>